<name>A0A0F9M0I8_9ZZZZ</name>
<proteinExistence type="predicted"/>
<dbReference type="AlphaFoldDB" id="A0A0F9M0I8"/>
<dbReference type="EMBL" id="LAZR01005320">
    <property type="protein sequence ID" value="KKN00915.1"/>
    <property type="molecule type" value="Genomic_DNA"/>
</dbReference>
<accession>A0A0F9M0I8</accession>
<reference evidence="1" key="1">
    <citation type="journal article" date="2015" name="Nature">
        <title>Complex archaea that bridge the gap between prokaryotes and eukaryotes.</title>
        <authorList>
            <person name="Spang A."/>
            <person name="Saw J.H."/>
            <person name="Jorgensen S.L."/>
            <person name="Zaremba-Niedzwiedzka K."/>
            <person name="Martijn J."/>
            <person name="Lind A.E."/>
            <person name="van Eijk R."/>
            <person name="Schleper C."/>
            <person name="Guy L."/>
            <person name="Ettema T.J."/>
        </authorList>
    </citation>
    <scope>NUCLEOTIDE SEQUENCE</scope>
</reference>
<organism evidence="1">
    <name type="scientific">marine sediment metagenome</name>
    <dbReference type="NCBI Taxonomy" id="412755"/>
    <lineage>
        <taxon>unclassified sequences</taxon>
        <taxon>metagenomes</taxon>
        <taxon>ecological metagenomes</taxon>
    </lineage>
</organism>
<protein>
    <submittedName>
        <fullName evidence="1">Uncharacterized protein</fullName>
    </submittedName>
</protein>
<gene>
    <name evidence="1" type="ORF">LCGC14_1132980</name>
</gene>
<comment type="caution">
    <text evidence="1">The sequence shown here is derived from an EMBL/GenBank/DDBJ whole genome shotgun (WGS) entry which is preliminary data.</text>
</comment>
<sequence length="77" mass="8712">MTDDEKREMRKHVGIFANATGVAESGTALMVAVSTITAQQVCNFISDLENQIIMKNRKVVHLEKLLKDPPIFRRLDQ</sequence>
<evidence type="ECO:0000313" key="1">
    <source>
        <dbReference type="EMBL" id="KKN00915.1"/>
    </source>
</evidence>